<dbReference type="InterPro" id="IPR013655">
    <property type="entry name" value="PAS_fold_3"/>
</dbReference>
<evidence type="ECO:0000259" key="2">
    <source>
        <dbReference type="PROSITE" id="PS50112"/>
    </source>
</evidence>
<dbReference type="InterPro" id="IPR001610">
    <property type="entry name" value="PAC"/>
</dbReference>
<organism evidence="7 8">
    <name type="scientific">Almyronema epifaneia S1</name>
    <dbReference type="NCBI Taxonomy" id="2991925"/>
    <lineage>
        <taxon>Bacteria</taxon>
        <taxon>Bacillati</taxon>
        <taxon>Cyanobacteriota</taxon>
        <taxon>Cyanophyceae</taxon>
        <taxon>Nodosilineales</taxon>
        <taxon>Nodosilineaceae</taxon>
        <taxon>Almyronema</taxon>
        <taxon>Almyronema epifaneia</taxon>
    </lineage>
</organism>
<dbReference type="InterPro" id="IPR052155">
    <property type="entry name" value="Biofilm_reg_signaling"/>
</dbReference>
<evidence type="ECO:0000259" key="5">
    <source>
        <dbReference type="PROSITE" id="PS50887"/>
    </source>
</evidence>
<dbReference type="NCBIfam" id="TIGR00229">
    <property type="entry name" value="sensory_box"/>
    <property type="match status" value="4"/>
</dbReference>
<comment type="caution">
    <text evidence="7">The sequence shown here is derived from an EMBL/GenBank/DDBJ whole genome shotgun (WGS) entry which is preliminary data.</text>
</comment>
<dbReference type="Gene3D" id="3.20.20.450">
    <property type="entry name" value="EAL domain"/>
    <property type="match status" value="1"/>
</dbReference>
<dbReference type="SUPFAM" id="SSF55785">
    <property type="entry name" value="PYP-like sensor domain (PAS domain)"/>
    <property type="match status" value="4"/>
</dbReference>
<dbReference type="PROSITE" id="PS50113">
    <property type="entry name" value="PAC"/>
    <property type="match status" value="4"/>
</dbReference>
<dbReference type="PROSITE" id="PS50887">
    <property type="entry name" value="GGDEF"/>
    <property type="match status" value="1"/>
</dbReference>
<dbReference type="EMBL" id="JBHZOL010000003">
    <property type="protein sequence ID" value="MFE4104712.1"/>
    <property type="molecule type" value="Genomic_DNA"/>
</dbReference>
<evidence type="ECO:0000259" key="3">
    <source>
        <dbReference type="PROSITE" id="PS50113"/>
    </source>
</evidence>
<evidence type="ECO:0000259" key="6">
    <source>
        <dbReference type="PROSITE" id="PS51371"/>
    </source>
</evidence>
<dbReference type="SUPFAM" id="SSF141868">
    <property type="entry name" value="EAL domain-like"/>
    <property type="match status" value="1"/>
</dbReference>
<dbReference type="InterPro" id="IPR035965">
    <property type="entry name" value="PAS-like_dom_sf"/>
</dbReference>
<dbReference type="PANTHER" id="PTHR44757:SF2">
    <property type="entry name" value="BIOFILM ARCHITECTURE MAINTENANCE PROTEIN MBAA"/>
    <property type="match status" value="1"/>
</dbReference>
<dbReference type="SMART" id="SM00086">
    <property type="entry name" value="PAC"/>
    <property type="match status" value="4"/>
</dbReference>
<evidence type="ECO:0000256" key="1">
    <source>
        <dbReference type="PROSITE-ProRule" id="PRU00703"/>
    </source>
</evidence>
<dbReference type="InterPro" id="IPR000700">
    <property type="entry name" value="PAS-assoc_C"/>
</dbReference>
<dbReference type="Pfam" id="PF00990">
    <property type="entry name" value="GGDEF"/>
    <property type="match status" value="1"/>
</dbReference>
<feature type="domain" description="PAC" evidence="3">
    <location>
        <begin position="269"/>
        <end position="321"/>
    </location>
</feature>
<feature type="domain" description="PAS" evidence="2">
    <location>
        <begin position="322"/>
        <end position="396"/>
    </location>
</feature>
<dbReference type="NCBIfam" id="TIGR00254">
    <property type="entry name" value="GGDEF"/>
    <property type="match status" value="1"/>
</dbReference>
<sequence length="1177" mass="133060">MASVQIQQSIIPNPLTVSFNTSIAKAIALMQAAAKTAGSAGGSDGFQHMRASCVLVIEDTQLVGVFTERDVVRLWATGESFCDRPIAAEMTPTHITLPLAALSDVSAVAHLMQQQHLPYLPVVDSSHRVVGLLTPSTLLAACEGGDGTSQPQWPSLASDIAQQVYANTQLPLTDLSVACPRLPSATPTGQNAKTTLGSILNRSNIAIASFYLFSDYTWQYNYFSAGCESVFGFTAAEMMQDIWWSRICPEDQQTVVQPSQTKLIAGEPSLMEYRFLHKDGHWRWIRSRLTSYWEEDLGGWHVIAADDDITDRKQTELALQERDRQLSTLISNLPGVVYRCQNDASWSLEFASQSIKTLTGYSAEDFVQQRIPYRNCIHPEDWPTIQQQVETALAHQTAFQITYRIFHASGEQKWVWEQGQGVFAETGEFLAIEGLILDITQQKQTAIELQQLNQALEERIARRTAALLESEYLYRFLAENATDMISRHAADGTIVYVSPACETLLQYHPAELLGKCYGDFWHPDDLDLFERSRLELLSQPNLRIVTYRAMRKDGQVVWLESTVQQITDRRIGDLPEILAVSRDITARKQIEEKLSKSETHLRLAQRIAGLGSWELDLQSWQITWTQEVFRIFGRSLQLGPPTYEELIQYIHPDDRDRHSRVVEQAIEQQQNFEAEFRLHRPDGRLTYLNARGEIIVNREGQRVALVGTVLDITERKQIEAQLRQVNLELTHFNAALEEQVEQRTQQLQQRILYDELTHLPSRSFLLQHIQQAILDCQQGVCSQFALLYLDCDQFKLINSSLGHEVGDRLLVAIRDRLRSCLLPTDLLARVGEDEFCILRPALPCPAAAESLALHCLSAFSAPFLIGEYDMFVTACIGVAVSSPDYQRPQDILRDADTAMYKAKAKGKGCHQIFDQVMRRSTVQRLTLENDLQRALDREEFCVYYQPIIHLASQAVWGFEALVRWQHPTRGLVAPNEFIPCLEETGLIVPAGRQILRQACQQLQRWQQQGWNTLKLSANLSVRQFAHPLLLEEIDQVLAETGLDPDQLKLEITESAIMDNPESAITLIRELRSRQIQISIDDFGTGYSSLSYLQQLPVDSLKIDRSFINRIDQADKNSEIVQAINNLGHTLGMNVIAEGIETAAQLSHLQQLGCEYGQGFFFAKPLSNDAASRFLRQH</sequence>
<dbReference type="Gene3D" id="3.30.70.270">
    <property type="match status" value="1"/>
</dbReference>
<feature type="domain" description="CBS" evidence="6">
    <location>
        <begin position="90"/>
        <end position="149"/>
    </location>
</feature>
<feature type="domain" description="EAL" evidence="4">
    <location>
        <begin position="924"/>
        <end position="1177"/>
    </location>
</feature>
<dbReference type="InterPro" id="IPR000160">
    <property type="entry name" value="GGDEF_dom"/>
</dbReference>
<evidence type="ECO:0000259" key="4">
    <source>
        <dbReference type="PROSITE" id="PS50883"/>
    </source>
</evidence>
<dbReference type="InterPro" id="IPR029787">
    <property type="entry name" value="Nucleotide_cyclase"/>
</dbReference>
<dbReference type="InterPro" id="IPR046342">
    <property type="entry name" value="CBS_dom_sf"/>
</dbReference>
<dbReference type="PANTHER" id="PTHR44757">
    <property type="entry name" value="DIGUANYLATE CYCLASE DGCP"/>
    <property type="match status" value="1"/>
</dbReference>
<feature type="domain" description="PAS" evidence="2">
    <location>
        <begin position="470"/>
        <end position="540"/>
    </location>
</feature>
<dbReference type="InterPro" id="IPR000644">
    <property type="entry name" value="CBS_dom"/>
</dbReference>
<dbReference type="Gene3D" id="2.10.70.100">
    <property type="match status" value="1"/>
</dbReference>
<feature type="domain" description="PAC" evidence="3">
    <location>
        <begin position="672"/>
        <end position="724"/>
    </location>
</feature>
<proteinExistence type="predicted"/>
<feature type="domain" description="PAC" evidence="3">
    <location>
        <begin position="399"/>
        <end position="451"/>
    </location>
</feature>
<keyword evidence="8" id="KW-1185">Reference proteome</keyword>
<feature type="domain" description="GGDEF" evidence="5">
    <location>
        <begin position="782"/>
        <end position="915"/>
    </location>
</feature>
<dbReference type="PROSITE" id="PS50112">
    <property type="entry name" value="PAS"/>
    <property type="match status" value="2"/>
</dbReference>
<dbReference type="SMART" id="SM00052">
    <property type="entry name" value="EAL"/>
    <property type="match status" value="1"/>
</dbReference>
<keyword evidence="1" id="KW-0129">CBS domain</keyword>
<dbReference type="SMART" id="SM00091">
    <property type="entry name" value="PAS"/>
    <property type="match status" value="4"/>
</dbReference>
<reference evidence="7 8" key="1">
    <citation type="submission" date="2024-10" db="EMBL/GenBank/DDBJ databases">
        <authorList>
            <person name="Ratan Roy A."/>
            <person name="Morales Sandoval P.H."/>
            <person name="De Los Santos Villalobos S."/>
            <person name="Chakraborty S."/>
            <person name="Mukherjee J."/>
        </authorList>
    </citation>
    <scope>NUCLEOTIDE SEQUENCE [LARGE SCALE GENOMIC DNA]</scope>
    <source>
        <strain evidence="7 8">S1</strain>
    </source>
</reference>
<dbReference type="SUPFAM" id="SSF54631">
    <property type="entry name" value="CBS-domain pair"/>
    <property type="match status" value="1"/>
</dbReference>
<dbReference type="Gene3D" id="3.30.450.20">
    <property type="entry name" value="PAS domain"/>
    <property type="match status" value="4"/>
</dbReference>
<dbReference type="Gene3D" id="3.10.580.10">
    <property type="entry name" value="CBS-domain"/>
    <property type="match status" value="1"/>
</dbReference>
<dbReference type="SUPFAM" id="SSF55073">
    <property type="entry name" value="Nucleotide cyclase"/>
    <property type="match status" value="1"/>
</dbReference>
<dbReference type="CDD" id="cd01948">
    <property type="entry name" value="EAL"/>
    <property type="match status" value="1"/>
</dbReference>
<evidence type="ECO:0000313" key="7">
    <source>
        <dbReference type="EMBL" id="MFE4104712.1"/>
    </source>
</evidence>
<dbReference type="Pfam" id="PF08447">
    <property type="entry name" value="PAS_3"/>
    <property type="match status" value="4"/>
</dbReference>
<dbReference type="InterPro" id="IPR000014">
    <property type="entry name" value="PAS"/>
</dbReference>
<dbReference type="InterPro" id="IPR001633">
    <property type="entry name" value="EAL_dom"/>
</dbReference>
<feature type="domain" description="CBS" evidence="6">
    <location>
        <begin position="10"/>
        <end position="81"/>
    </location>
</feature>
<dbReference type="CDD" id="cd01949">
    <property type="entry name" value="GGDEF"/>
    <property type="match status" value="1"/>
</dbReference>
<accession>A0ABW6IA14</accession>
<dbReference type="Proteomes" id="UP001600165">
    <property type="component" value="Unassembled WGS sequence"/>
</dbReference>
<dbReference type="CDD" id="cd00130">
    <property type="entry name" value="PAS"/>
    <property type="match status" value="4"/>
</dbReference>
<gene>
    <name evidence="7" type="ORF">ACFVKH_00385</name>
</gene>
<dbReference type="RefSeq" id="WP_377960254.1">
    <property type="nucleotide sequence ID" value="NZ_JBHZOL010000003.1"/>
</dbReference>
<dbReference type="PROSITE" id="PS50883">
    <property type="entry name" value="EAL"/>
    <property type="match status" value="1"/>
</dbReference>
<dbReference type="Pfam" id="PF00571">
    <property type="entry name" value="CBS"/>
    <property type="match status" value="2"/>
</dbReference>
<name>A0ABW6IA14_9CYAN</name>
<dbReference type="Pfam" id="PF00563">
    <property type="entry name" value="EAL"/>
    <property type="match status" value="1"/>
</dbReference>
<evidence type="ECO:0000313" key="8">
    <source>
        <dbReference type="Proteomes" id="UP001600165"/>
    </source>
</evidence>
<dbReference type="PROSITE" id="PS51371">
    <property type="entry name" value="CBS"/>
    <property type="match status" value="2"/>
</dbReference>
<dbReference type="InterPro" id="IPR043128">
    <property type="entry name" value="Rev_trsase/Diguanyl_cyclase"/>
</dbReference>
<dbReference type="SMART" id="SM00267">
    <property type="entry name" value="GGDEF"/>
    <property type="match status" value="1"/>
</dbReference>
<feature type="domain" description="PAC" evidence="3">
    <location>
        <begin position="543"/>
        <end position="596"/>
    </location>
</feature>
<protein>
    <submittedName>
        <fullName evidence="7">EAL domain-containing protein</fullName>
    </submittedName>
</protein>
<dbReference type="InterPro" id="IPR035919">
    <property type="entry name" value="EAL_sf"/>
</dbReference>